<reference evidence="1" key="2">
    <citation type="submission" date="2023-01" db="EMBL/GenBank/DDBJ databases">
        <authorList>
            <person name="Petersen C."/>
        </authorList>
    </citation>
    <scope>NUCLEOTIDE SEQUENCE</scope>
    <source>
        <strain evidence="1">IBT 15450</strain>
    </source>
</reference>
<keyword evidence="2" id="KW-1185">Reference proteome</keyword>
<protein>
    <submittedName>
        <fullName evidence="1">Uncharacterized protein</fullName>
    </submittedName>
</protein>
<name>A0AAD6IJU2_PENCN</name>
<evidence type="ECO:0000313" key="1">
    <source>
        <dbReference type="EMBL" id="KAJ6051879.1"/>
    </source>
</evidence>
<organism evidence="1 2">
    <name type="scientific">Penicillium canescens</name>
    <dbReference type="NCBI Taxonomy" id="5083"/>
    <lineage>
        <taxon>Eukaryota</taxon>
        <taxon>Fungi</taxon>
        <taxon>Dikarya</taxon>
        <taxon>Ascomycota</taxon>
        <taxon>Pezizomycotina</taxon>
        <taxon>Eurotiomycetes</taxon>
        <taxon>Eurotiomycetidae</taxon>
        <taxon>Eurotiales</taxon>
        <taxon>Aspergillaceae</taxon>
        <taxon>Penicillium</taxon>
    </lineage>
</organism>
<dbReference type="EMBL" id="JAQJZL010000002">
    <property type="protein sequence ID" value="KAJ6051879.1"/>
    <property type="molecule type" value="Genomic_DNA"/>
</dbReference>
<accession>A0AAD6IJU2</accession>
<comment type="caution">
    <text evidence="1">The sequence shown here is derived from an EMBL/GenBank/DDBJ whole genome shotgun (WGS) entry which is preliminary data.</text>
</comment>
<evidence type="ECO:0000313" key="2">
    <source>
        <dbReference type="Proteomes" id="UP001219568"/>
    </source>
</evidence>
<dbReference type="AlphaFoldDB" id="A0AAD6IJU2"/>
<sequence>MEPTNQTQAQVEDTTLENLQTLVETIKAENWTEFGFLVFRTDYSNEDIWAQFLEECNEILEEGIENAPAESGLSRVAECVFMKIVDDDSLANELAERVAFAYRLCAEDMEDDEPGDRLVAGLQMRMCLMVDGDCIRSVVGSGSGGEDGVPSVKAVDVTLGLDGVDGVDGGLDYSGVFRVAIRSLITKLYPALLACHRTGDLMPADGGVWKGVQAAPFYAEKEVREIDRLLK</sequence>
<proteinExistence type="predicted"/>
<dbReference type="Proteomes" id="UP001219568">
    <property type="component" value="Unassembled WGS sequence"/>
</dbReference>
<gene>
    <name evidence="1" type="ORF">N7460_002413</name>
</gene>
<reference evidence="1" key="1">
    <citation type="journal article" date="2023" name="IMA Fungus">
        <title>Comparative genomic study of the Penicillium genus elucidates a diverse pangenome and 15 lateral gene transfer events.</title>
        <authorList>
            <person name="Petersen C."/>
            <person name="Sorensen T."/>
            <person name="Nielsen M.R."/>
            <person name="Sondergaard T.E."/>
            <person name="Sorensen J.L."/>
            <person name="Fitzpatrick D.A."/>
            <person name="Frisvad J.C."/>
            <person name="Nielsen K.L."/>
        </authorList>
    </citation>
    <scope>NUCLEOTIDE SEQUENCE</scope>
    <source>
        <strain evidence="1">IBT 15450</strain>
    </source>
</reference>